<gene>
    <name evidence="1" type="ORF">Pla111_12810</name>
</gene>
<protein>
    <submittedName>
        <fullName evidence="1">Uncharacterized protein</fullName>
    </submittedName>
</protein>
<organism evidence="1 2">
    <name type="scientific">Botrimarina hoheduenensis</name>
    <dbReference type="NCBI Taxonomy" id="2528000"/>
    <lineage>
        <taxon>Bacteria</taxon>
        <taxon>Pseudomonadati</taxon>
        <taxon>Planctomycetota</taxon>
        <taxon>Planctomycetia</taxon>
        <taxon>Pirellulales</taxon>
        <taxon>Lacipirellulaceae</taxon>
        <taxon>Botrimarina</taxon>
    </lineage>
</organism>
<name>A0A5C5WDB1_9BACT</name>
<accession>A0A5C5WDB1</accession>
<reference evidence="1 2" key="1">
    <citation type="submission" date="2019-02" db="EMBL/GenBank/DDBJ databases">
        <title>Deep-cultivation of Planctomycetes and their phenomic and genomic characterization uncovers novel biology.</title>
        <authorList>
            <person name="Wiegand S."/>
            <person name="Jogler M."/>
            <person name="Boedeker C."/>
            <person name="Pinto D."/>
            <person name="Vollmers J."/>
            <person name="Rivas-Marin E."/>
            <person name="Kohn T."/>
            <person name="Peeters S.H."/>
            <person name="Heuer A."/>
            <person name="Rast P."/>
            <person name="Oberbeckmann S."/>
            <person name="Bunk B."/>
            <person name="Jeske O."/>
            <person name="Meyerdierks A."/>
            <person name="Storesund J.E."/>
            <person name="Kallscheuer N."/>
            <person name="Luecker S."/>
            <person name="Lage O.M."/>
            <person name="Pohl T."/>
            <person name="Merkel B.J."/>
            <person name="Hornburger P."/>
            <person name="Mueller R.-W."/>
            <person name="Bruemmer F."/>
            <person name="Labrenz M."/>
            <person name="Spormann A.M."/>
            <person name="Op Den Camp H."/>
            <person name="Overmann J."/>
            <person name="Amann R."/>
            <person name="Jetten M.S.M."/>
            <person name="Mascher T."/>
            <person name="Medema M.H."/>
            <person name="Devos D.P."/>
            <person name="Kaster A.-K."/>
            <person name="Ovreas L."/>
            <person name="Rohde M."/>
            <person name="Galperin M.Y."/>
            <person name="Jogler C."/>
        </authorList>
    </citation>
    <scope>NUCLEOTIDE SEQUENCE [LARGE SCALE GENOMIC DNA]</scope>
    <source>
        <strain evidence="1 2">Pla111</strain>
    </source>
</reference>
<dbReference type="EMBL" id="SJPH01000002">
    <property type="protein sequence ID" value="TWT47662.1"/>
    <property type="molecule type" value="Genomic_DNA"/>
</dbReference>
<sequence>MLLPRSEGETCAAWRLKQVKKALGPDNAKEMSNEKNFGLEPRAVFSLRRSGLTL</sequence>
<evidence type="ECO:0000313" key="2">
    <source>
        <dbReference type="Proteomes" id="UP000318995"/>
    </source>
</evidence>
<proteinExistence type="predicted"/>
<dbReference type="AlphaFoldDB" id="A0A5C5WDB1"/>
<dbReference type="Proteomes" id="UP000318995">
    <property type="component" value="Unassembled WGS sequence"/>
</dbReference>
<comment type="caution">
    <text evidence="1">The sequence shown here is derived from an EMBL/GenBank/DDBJ whole genome shotgun (WGS) entry which is preliminary data.</text>
</comment>
<keyword evidence="2" id="KW-1185">Reference proteome</keyword>
<evidence type="ECO:0000313" key="1">
    <source>
        <dbReference type="EMBL" id="TWT47662.1"/>
    </source>
</evidence>